<evidence type="ECO:0000313" key="3">
    <source>
        <dbReference type="EMBL" id="DAD75557.1"/>
    </source>
</evidence>
<dbReference type="GO" id="GO:0004553">
    <property type="term" value="F:hydrolase activity, hydrolyzing O-glycosyl compounds"/>
    <property type="evidence" value="ECO:0007669"/>
    <property type="project" value="InterPro"/>
</dbReference>
<evidence type="ECO:0000259" key="2">
    <source>
        <dbReference type="Pfam" id="PF02839"/>
    </source>
</evidence>
<sequence length="141" mass="15416">MPNIYKALEAMVRRAAQQARAAAPTAAADDVIADMPLLLAWQPGKYAIGDVRVHAGQPWRCCQAHDSSGNEAWAPGQAPSLWAPYHATSARWALPWVAPTGAHDCYNAGEYMRWTDEQIYQCRADATVWGPDVLPGAWEVA</sequence>
<dbReference type="GO" id="GO:0005576">
    <property type="term" value="C:extracellular region"/>
    <property type="evidence" value="ECO:0007669"/>
    <property type="project" value="InterPro"/>
</dbReference>
<name>A0A8S5LZR0_9CAUD</name>
<keyword evidence="1 3" id="KW-0378">Hydrolase</keyword>
<dbReference type="Pfam" id="PF02839">
    <property type="entry name" value="CBM_5_12"/>
    <property type="match status" value="1"/>
</dbReference>
<reference evidence="3" key="1">
    <citation type="journal article" date="2021" name="Proc. Natl. Acad. Sci. U.S.A.">
        <title>A Catalog of Tens of Thousands of Viruses from Human Metagenomes Reveals Hidden Associations with Chronic Diseases.</title>
        <authorList>
            <person name="Tisza M.J."/>
            <person name="Buck C.B."/>
        </authorList>
    </citation>
    <scope>NUCLEOTIDE SEQUENCE</scope>
    <source>
        <strain evidence="3">CtM7c3</strain>
    </source>
</reference>
<feature type="domain" description="Chitin-binding type-3" evidence="2">
    <location>
        <begin position="40"/>
        <end position="82"/>
    </location>
</feature>
<dbReference type="SUPFAM" id="SSF51055">
    <property type="entry name" value="Carbohydrate binding domain"/>
    <property type="match status" value="1"/>
</dbReference>
<dbReference type="Gene3D" id="2.10.10.90">
    <property type="match status" value="1"/>
</dbReference>
<dbReference type="GO" id="GO:0030246">
    <property type="term" value="F:carbohydrate binding"/>
    <property type="evidence" value="ECO:0007669"/>
    <property type="project" value="InterPro"/>
</dbReference>
<dbReference type="GO" id="GO:0005975">
    <property type="term" value="P:carbohydrate metabolic process"/>
    <property type="evidence" value="ECO:0007669"/>
    <property type="project" value="InterPro"/>
</dbReference>
<evidence type="ECO:0000256" key="1">
    <source>
        <dbReference type="ARBA" id="ARBA00022801"/>
    </source>
</evidence>
<dbReference type="InterPro" id="IPR036573">
    <property type="entry name" value="CBM_sf_5/12"/>
</dbReference>
<dbReference type="InterPro" id="IPR003610">
    <property type="entry name" value="CBM5/12"/>
</dbReference>
<proteinExistence type="predicted"/>
<dbReference type="EMBL" id="BK014785">
    <property type="protein sequence ID" value="DAD75557.1"/>
    <property type="molecule type" value="Genomic_DNA"/>
</dbReference>
<protein>
    <submittedName>
        <fullName evidence="3">Hydrolase</fullName>
    </submittedName>
</protein>
<organism evidence="3">
    <name type="scientific">Siphoviridae sp. ctM7c3</name>
    <dbReference type="NCBI Taxonomy" id="2826257"/>
    <lineage>
        <taxon>Viruses</taxon>
        <taxon>Duplodnaviria</taxon>
        <taxon>Heunggongvirae</taxon>
        <taxon>Uroviricota</taxon>
        <taxon>Caudoviricetes</taxon>
    </lineage>
</organism>
<accession>A0A8S5LZR0</accession>